<dbReference type="Proteomes" id="UP000199705">
    <property type="component" value="Unassembled WGS sequence"/>
</dbReference>
<dbReference type="STRING" id="551996.SAMN05192573_1127"/>
<evidence type="ECO:0000313" key="2">
    <source>
        <dbReference type="Proteomes" id="UP000199705"/>
    </source>
</evidence>
<gene>
    <name evidence="1" type="ORF">SAMN05192573_1127</name>
</gene>
<organism evidence="1 2">
    <name type="scientific">Mucilaginibacter gossypii</name>
    <dbReference type="NCBI Taxonomy" id="551996"/>
    <lineage>
        <taxon>Bacteria</taxon>
        <taxon>Pseudomonadati</taxon>
        <taxon>Bacteroidota</taxon>
        <taxon>Sphingobacteriia</taxon>
        <taxon>Sphingobacteriales</taxon>
        <taxon>Sphingobacteriaceae</taxon>
        <taxon>Mucilaginibacter</taxon>
    </lineage>
</organism>
<proteinExistence type="predicted"/>
<sequence>MDENRLNILNSSNRMLSKLQLLSVFFEDELIYKIYLRTQVIHKLFETNPEIDINKLELFHVQFTTSLVDLLRKIKKNNENNVSLVLDEIQLTREMIDKMDDNVLTEQDFKIDRQRQALKVNLSLRKLYQVLSDNSADYPFSKNINAFSLRYGSDFFYNITPELYNELVQHNYNDTYHNNYATIQRKLMGVLLKREFRTEFYCGLKAGNLILEVYKFMDEDRHFLFSPANNLFLFCDVTKLSGIEHNNNMSKREKLMHELQDKIDKLQSDVVTMKAYMPPEIKSLLAENYKKIADINFLQSLSDVDVQANILKAMLNTDII</sequence>
<dbReference type="AlphaFoldDB" id="A0A1G8EPE5"/>
<protein>
    <submittedName>
        <fullName evidence="1">Uncharacterized protein</fullName>
    </submittedName>
</protein>
<evidence type="ECO:0000313" key="1">
    <source>
        <dbReference type="EMBL" id="SDH71771.1"/>
    </source>
</evidence>
<reference evidence="2" key="1">
    <citation type="submission" date="2016-10" db="EMBL/GenBank/DDBJ databases">
        <authorList>
            <person name="Varghese N."/>
            <person name="Submissions S."/>
        </authorList>
    </citation>
    <scope>NUCLEOTIDE SEQUENCE [LARGE SCALE GENOMIC DNA]</scope>
    <source>
        <strain evidence="2">Gh-67</strain>
    </source>
</reference>
<dbReference type="EMBL" id="FNCG01000012">
    <property type="protein sequence ID" value="SDH71771.1"/>
    <property type="molecule type" value="Genomic_DNA"/>
</dbReference>
<keyword evidence="2" id="KW-1185">Reference proteome</keyword>
<name>A0A1G8EPE5_9SPHI</name>
<accession>A0A1G8EPE5</accession>